<sequence>MSKLPLSIAMSNYEHVSDVMNGRIHPEGIDLRAMELPVEEIFFRMLNFLEWDVSEFSMAKYVSLTASNKAPFWAIPVFPSRVFRQSAFYIATKSGIKEPADLAGRRIGIPEWAQTAGVYARSYLQHQCGMQLKDIHWVQAGVNDAGRTEKVTLFLPSGVSIETVPDRSLNDLLLAGEIDGMISAREPASMIKRDPRIARLWPDYRTIEESYYKDTGIFPIMHAVVIKKETLEQHPWIAMNLLKAFEEAKNRSLQRLSSLVNSRVAIPWSHIALERTRTLFGEDVWPYGIEANRRTLEAFTQFCFEQGVTDRQIPLSDLFPPQLTKTYKA</sequence>
<reference evidence="1" key="2">
    <citation type="journal article" date="2024" name="Environ. Microbiol.">
        <title>Genome analysis and description of Tunturibacter gen. nov. expands the diversity of Terriglobia in tundra soils.</title>
        <authorList>
            <person name="Messyasz A."/>
            <person name="Mannisto M.K."/>
            <person name="Kerkhof L.J."/>
            <person name="Haggblom M.M."/>
        </authorList>
    </citation>
    <scope>NUCLEOTIDE SEQUENCE</scope>
    <source>
        <strain evidence="1">M8UP39</strain>
    </source>
</reference>
<reference evidence="1" key="1">
    <citation type="submission" date="2023-08" db="EMBL/GenBank/DDBJ databases">
        <authorList>
            <person name="Messyasz A."/>
            <person name="Mannisto M.K."/>
            <person name="Kerkhof L.J."/>
            <person name="Haggblom M."/>
        </authorList>
    </citation>
    <scope>NUCLEOTIDE SEQUENCE</scope>
    <source>
        <strain evidence="1">M8UP39</strain>
    </source>
</reference>
<dbReference type="Gene3D" id="3.40.190.10">
    <property type="entry name" value="Periplasmic binding protein-like II"/>
    <property type="match status" value="1"/>
</dbReference>
<dbReference type="Gene3D" id="3.40.190.270">
    <property type="match status" value="1"/>
</dbReference>
<dbReference type="KEGG" id="tgi:RBB81_21210"/>
<gene>
    <name evidence="1" type="ORF">RBB81_21210</name>
</gene>
<protein>
    <recommendedName>
        <fullName evidence="2">4,5-dihydroxyphthalate decarboxylase</fullName>
    </recommendedName>
</protein>
<evidence type="ECO:0008006" key="2">
    <source>
        <dbReference type="Google" id="ProtNLM"/>
    </source>
</evidence>
<accession>A0AAU7YZM2</accession>
<dbReference type="RefSeq" id="WP_353072064.1">
    <property type="nucleotide sequence ID" value="NZ_CP132938.1"/>
</dbReference>
<evidence type="ECO:0000313" key="1">
    <source>
        <dbReference type="EMBL" id="XCB22068.1"/>
    </source>
</evidence>
<name>A0AAU7YZM2_9BACT</name>
<dbReference type="SUPFAM" id="SSF53850">
    <property type="entry name" value="Periplasmic binding protein-like II"/>
    <property type="match status" value="1"/>
</dbReference>
<dbReference type="AlphaFoldDB" id="A0AAU7YZM2"/>
<dbReference type="EMBL" id="CP132938">
    <property type="protein sequence ID" value="XCB22068.1"/>
    <property type="molecule type" value="Genomic_DNA"/>
</dbReference>
<proteinExistence type="predicted"/>
<organism evidence="1">
    <name type="scientific">Tunturiibacter gelidiferens</name>
    <dbReference type="NCBI Taxonomy" id="3069689"/>
    <lineage>
        <taxon>Bacteria</taxon>
        <taxon>Pseudomonadati</taxon>
        <taxon>Acidobacteriota</taxon>
        <taxon>Terriglobia</taxon>
        <taxon>Terriglobales</taxon>
        <taxon>Acidobacteriaceae</taxon>
        <taxon>Tunturiibacter</taxon>
    </lineage>
</organism>